<dbReference type="AlphaFoldDB" id="A0A2U1LKV6"/>
<dbReference type="EMBL" id="PKPP01008840">
    <property type="protein sequence ID" value="PWA49634.1"/>
    <property type="molecule type" value="Genomic_DNA"/>
</dbReference>
<keyword evidence="2" id="KW-0808">Transferase</keyword>
<dbReference type="STRING" id="35608.A0A2U1LKV6"/>
<evidence type="ECO:0000313" key="2">
    <source>
        <dbReference type="EMBL" id="PWA49634.1"/>
    </source>
</evidence>
<reference evidence="2 3" key="1">
    <citation type="journal article" date="2018" name="Mol. Plant">
        <title>The genome of Artemisia annua provides insight into the evolution of Asteraceae family and artemisinin biosynthesis.</title>
        <authorList>
            <person name="Shen Q."/>
            <person name="Zhang L."/>
            <person name="Liao Z."/>
            <person name="Wang S."/>
            <person name="Yan T."/>
            <person name="Shi P."/>
            <person name="Liu M."/>
            <person name="Fu X."/>
            <person name="Pan Q."/>
            <person name="Wang Y."/>
            <person name="Lv Z."/>
            <person name="Lu X."/>
            <person name="Zhang F."/>
            <person name="Jiang W."/>
            <person name="Ma Y."/>
            <person name="Chen M."/>
            <person name="Hao X."/>
            <person name="Li L."/>
            <person name="Tang Y."/>
            <person name="Lv G."/>
            <person name="Zhou Y."/>
            <person name="Sun X."/>
            <person name="Brodelius P.E."/>
            <person name="Rose J.K.C."/>
            <person name="Tang K."/>
        </authorList>
    </citation>
    <scope>NUCLEOTIDE SEQUENCE [LARGE SCALE GENOMIC DNA]</scope>
    <source>
        <strain evidence="3">cv. Huhao1</strain>
        <tissue evidence="2">Leaf</tissue>
    </source>
</reference>
<feature type="transmembrane region" description="Helical" evidence="1">
    <location>
        <begin position="22"/>
        <end position="47"/>
    </location>
</feature>
<keyword evidence="1" id="KW-0472">Membrane</keyword>
<keyword evidence="3" id="KW-1185">Reference proteome</keyword>
<accession>A0A2U1LKV6</accession>
<keyword evidence="1" id="KW-0812">Transmembrane</keyword>
<dbReference type="GO" id="GO:0016740">
    <property type="term" value="F:transferase activity"/>
    <property type="evidence" value="ECO:0007669"/>
    <property type="project" value="UniProtKB-KW"/>
</dbReference>
<sequence>MESLQDPILRYSSFWSSFVEQAWSIFISTSLTILLQASFAGFINIWYYDDPHNTVIDWIRKHIFIGVWHSRKVGCHLPASREGWDNKMKGKRSIGSIFTRPVDRNRDPKRAVQKARSIVPNTLYTCFEKECTRKR</sequence>
<dbReference type="Proteomes" id="UP000245207">
    <property type="component" value="Unassembled WGS sequence"/>
</dbReference>
<keyword evidence="1" id="KW-1133">Transmembrane helix</keyword>
<dbReference type="OrthoDB" id="1355383at2759"/>
<name>A0A2U1LKV6_ARTAN</name>
<gene>
    <name evidence="2" type="ORF">CTI12_AA483100</name>
</gene>
<proteinExistence type="predicted"/>
<evidence type="ECO:0000313" key="3">
    <source>
        <dbReference type="Proteomes" id="UP000245207"/>
    </source>
</evidence>
<evidence type="ECO:0000256" key="1">
    <source>
        <dbReference type="SAM" id="Phobius"/>
    </source>
</evidence>
<protein>
    <submittedName>
        <fullName evidence="2">Heparan-alpha-glucosaminide N-acetyltransferase</fullName>
    </submittedName>
</protein>
<organism evidence="2 3">
    <name type="scientific">Artemisia annua</name>
    <name type="common">Sweet wormwood</name>
    <dbReference type="NCBI Taxonomy" id="35608"/>
    <lineage>
        <taxon>Eukaryota</taxon>
        <taxon>Viridiplantae</taxon>
        <taxon>Streptophyta</taxon>
        <taxon>Embryophyta</taxon>
        <taxon>Tracheophyta</taxon>
        <taxon>Spermatophyta</taxon>
        <taxon>Magnoliopsida</taxon>
        <taxon>eudicotyledons</taxon>
        <taxon>Gunneridae</taxon>
        <taxon>Pentapetalae</taxon>
        <taxon>asterids</taxon>
        <taxon>campanulids</taxon>
        <taxon>Asterales</taxon>
        <taxon>Asteraceae</taxon>
        <taxon>Asteroideae</taxon>
        <taxon>Anthemideae</taxon>
        <taxon>Artemisiinae</taxon>
        <taxon>Artemisia</taxon>
    </lineage>
</organism>
<comment type="caution">
    <text evidence="2">The sequence shown here is derived from an EMBL/GenBank/DDBJ whole genome shotgun (WGS) entry which is preliminary data.</text>
</comment>